<dbReference type="Gene3D" id="1.10.1740.10">
    <property type="match status" value="1"/>
</dbReference>
<dbReference type="PANTHER" id="PTHR30173:SF36">
    <property type="entry name" value="ECF RNA POLYMERASE SIGMA FACTOR SIGJ"/>
    <property type="match status" value="1"/>
</dbReference>
<gene>
    <name evidence="2" type="ORF">ACHKAR_12385</name>
</gene>
<dbReference type="EMBL" id="JBIPKE010000017">
    <property type="protein sequence ID" value="MFH6984244.1"/>
    <property type="molecule type" value="Genomic_DNA"/>
</dbReference>
<evidence type="ECO:0000259" key="1">
    <source>
        <dbReference type="Pfam" id="PF04542"/>
    </source>
</evidence>
<dbReference type="SUPFAM" id="SSF88946">
    <property type="entry name" value="Sigma2 domain of RNA polymerase sigma factors"/>
    <property type="match status" value="1"/>
</dbReference>
<dbReference type="InterPro" id="IPR007627">
    <property type="entry name" value="RNA_pol_sigma70_r2"/>
</dbReference>
<organism evidence="2 3">
    <name type="scientific">Marinoscillum luteum</name>
    <dbReference type="NCBI Taxonomy" id="861051"/>
    <lineage>
        <taxon>Bacteria</taxon>
        <taxon>Pseudomonadati</taxon>
        <taxon>Bacteroidota</taxon>
        <taxon>Cytophagia</taxon>
        <taxon>Cytophagales</taxon>
        <taxon>Reichenbachiellaceae</taxon>
        <taxon>Marinoscillum</taxon>
    </lineage>
</organism>
<evidence type="ECO:0000313" key="3">
    <source>
        <dbReference type="Proteomes" id="UP001610063"/>
    </source>
</evidence>
<reference evidence="2 3" key="1">
    <citation type="journal article" date="2013" name="Int. J. Syst. Evol. Microbiol.">
        <title>Marinoscillum luteum sp. nov., isolated from marine sediment.</title>
        <authorList>
            <person name="Cha I.T."/>
            <person name="Park S.J."/>
            <person name="Kim S.J."/>
            <person name="Kim J.G."/>
            <person name="Jung M.Y."/>
            <person name="Shin K.S."/>
            <person name="Kwon K.K."/>
            <person name="Yang S.H."/>
            <person name="Seo Y.S."/>
            <person name="Rhee S.K."/>
        </authorList>
    </citation>
    <scope>NUCLEOTIDE SEQUENCE [LARGE SCALE GENOMIC DNA]</scope>
    <source>
        <strain evidence="2 3">KCTC 23939</strain>
    </source>
</reference>
<protein>
    <submittedName>
        <fullName evidence="2">Sigma-70 family RNA polymerase sigma factor</fullName>
    </submittedName>
</protein>
<dbReference type="PANTHER" id="PTHR30173">
    <property type="entry name" value="SIGMA 19 FACTOR"/>
    <property type="match status" value="1"/>
</dbReference>
<evidence type="ECO:0000313" key="2">
    <source>
        <dbReference type="EMBL" id="MFH6984244.1"/>
    </source>
</evidence>
<proteinExistence type="predicted"/>
<dbReference type="InterPro" id="IPR014284">
    <property type="entry name" value="RNA_pol_sigma-70_dom"/>
</dbReference>
<dbReference type="Pfam" id="PF04542">
    <property type="entry name" value="Sigma70_r2"/>
    <property type="match status" value="1"/>
</dbReference>
<keyword evidence="3" id="KW-1185">Reference proteome</keyword>
<dbReference type="NCBIfam" id="TIGR02937">
    <property type="entry name" value="sigma70-ECF"/>
    <property type="match status" value="1"/>
</dbReference>
<dbReference type="Proteomes" id="UP001610063">
    <property type="component" value="Unassembled WGS sequence"/>
</dbReference>
<dbReference type="RefSeq" id="WP_395417630.1">
    <property type="nucleotide sequence ID" value="NZ_JBIPKE010000017.1"/>
</dbReference>
<accession>A0ABW7NCP5</accession>
<comment type="caution">
    <text evidence="2">The sequence shown here is derived from an EMBL/GenBank/DDBJ whole genome shotgun (WGS) entry which is preliminary data.</text>
</comment>
<dbReference type="InterPro" id="IPR052704">
    <property type="entry name" value="ECF_Sigma-70_Domain"/>
</dbReference>
<name>A0ABW7NCP5_9BACT</name>
<feature type="domain" description="RNA polymerase sigma-70 region 2" evidence="1">
    <location>
        <begin position="8"/>
        <end position="68"/>
    </location>
</feature>
<sequence>MTHSANITLYQPLLQSIAFKMLGCMHDAEDMVQDAFLKYLAVDPKKIENTKAYLIRSVTNNCLNHLNSLKQKKKEYLESVKLPELFEKIDFSSLDFRQELDAMLSVLHKKLGPLERGLYLLREGFDFEYDELQQIFNKKKDHCRQMVCRAKEKLARETEKFTYSFDSEKYFSAFQKACSDGNFDDLINHLNDEQKEIK</sequence>
<dbReference type="InterPro" id="IPR013325">
    <property type="entry name" value="RNA_pol_sigma_r2"/>
</dbReference>